<dbReference type="AlphaFoldDB" id="A0A0D7B8A6"/>
<evidence type="ECO:0000313" key="2">
    <source>
        <dbReference type="EMBL" id="KIY66707.1"/>
    </source>
</evidence>
<accession>A0A0D7B8A6</accession>
<protein>
    <submittedName>
        <fullName evidence="2">Alpha/beta-hydrolase</fullName>
    </submittedName>
</protein>
<keyword evidence="2" id="KW-0378">Hydrolase</keyword>
<dbReference type="OrthoDB" id="408373at2759"/>
<dbReference type="Pfam" id="PF00561">
    <property type="entry name" value="Abhydrolase_1"/>
    <property type="match status" value="1"/>
</dbReference>
<evidence type="ECO:0000259" key="1">
    <source>
        <dbReference type="Pfam" id="PF00561"/>
    </source>
</evidence>
<organism evidence="2 3">
    <name type="scientific">Cylindrobasidium torrendii FP15055 ss-10</name>
    <dbReference type="NCBI Taxonomy" id="1314674"/>
    <lineage>
        <taxon>Eukaryota</taxon>
        <taxon>Fungi</taxon>
        <taxon>Dikarya</taxon>
        <taxon>Basidiomycota</taxon>
        <taxon>Agaricomycotina</taxon>
        <taxon>Agaricomycetes</taxon>
        <taxon>Agaricomycetidae</taxon>
        <taxon>Agaricales</taxon>
        <taxon>Marasmiineae</taxon>
        <taxon>Physalacriaceae</taxon>
        <taxon>Cylindrobasidium</taxon>
    </lineage>
</organism>
<gene>
    <name evidence="2" type="ORF">CYLTODRAFT_423179</name>
</gene>
<dbReference type="SUPFAM" id="SSF53474">
    <property type="entry name" value="alpha/beta-Hydrolases"/>
    <property type="match status" value="1"/>
</dbReference>
<dbReference type="InterPro" id="IPR000073">
    <property type="entry name" value="AB_hydrolase_1"/>
</dbReference>
<dbReference type="Gene3D" id="3.40.50.1820">
    <property type="entry name" value="alpha/beta hydrolase"/>
    <property type="match status" value="1"/>
</dbReference>
<dbReference type="STRING" id="1314674.A0A0D7B8A6"/>
<dbReference type="PANTHER" id="PTHR43194">
    <property type="entry name" value="HYDROLASE ALPHA/BETA FOLD FAMILY"/>
    <property type="match status" value="1"/>
</dbReference>
<evidence type="ECO:0000313" key="3">
    <source>
        <dbReference type="Proteomes" id="UP000054007"/>
    </source>
</evidence>
<dbReference type="PANTHER" id="PTHR43194:SF2">
    <property type="entry name" value="PEROXISOMAL MEMBRANE PROTEIN LPX1"/>
    <property type="match status" value="1"/>
</dbReference>
<dbReference type="InterPro" id="IPR050228">
    <property type="entry name" value="Carboxylesterase_BioH"/>
</dbReference>
<proteinExistence type="predicted"/>
<dbReference type="EMBL" id="KN880546">
    <property type="protein sequence ID" value="KIY66707.1"/>
    <property type="molecule type" value="Genomic_DNA"/>
</dbReference>
<keyword evidence="3" id="KW-1185">Reference proteome</keyword>
<dbReference type="InterPro" id="IPR029058">
    <property type="entry name" value="AB_hydrolase_fold"/>
</dbReference>
<sequence length="322" mass="36252">MLNAYYIIALSGLCYLYRFLLRSDLPEHPPRPKAGLYSLPESVKHNILNHIYPVDIYPGVHWAELPRGRVHYWIFGPQNGKKVVLVSGYSAPAFIWRHVAPRIAESGCRVLVYDLYGRGYSDSPVSHYDLGLFTEQLALLMQYINWQSATLVGLSMGGAIVAGMVNQFPHLVDSQVVLIASTGLIETAPRGLNFRTSRLMRTLAEKTFVRRVRSTNFVLPVEETKKDALLVEIQSHYLPTFDSTLLLTQRYGPRRGQHQSFSSAHFAGRRVLLINGTKDAVVPLSHPQHIIKLLEPHTSAELVYIEGAGHELVVSHHEEVHC</sequence>
<feature type="domain" description="AB hydrolase-1" evidence="1">
    <location>
        <begin position="83"/>
        <end position="313"/>
    </location>
</feature>
<dbReference type="PRINTS" id="PR00111">
    <property type="entry name" value="ABHYDROLASE"/>
</dbReference>
<dbReference type="Proteomes" id="UP000054007">
    <property type="component" value="Unassembled WGS sequence"/>
</dbReference>
<name>A0A0D7B8A6_9AGAR</name>
<dbReference type="GO" id="GO:0016787">
    <property type="term" value="F:hydrolase activity"/>
    <property type="evidence" value="ECO:0007669"/>
    <property type="project" value="UniProtKB-KW"/>
</dbReference>
<reference evidence="2 3" key="1">
    <citation type="journal article" date="2015" name="Fungal Genet. Biol.">
        <title>Evolution of novel wood decay mechanisms in Agaricales revealed by the genome sequences of Fistulina hepatica and Cylindrobasidium torrendii.</title>
        <authorList>
            <person name="Floudas D."/>
            <person name="Held B.W."/>
            <person name="Riley R."/>
            <person name="Nagy L.G."/>
            <person name="Koehler G."/>
            <person name="Ransdell A.S."/>
            <person name="Younus H."/>
            <person name="Chow J."/>
            <person name="Chiniquy J."/>
            <person name="Lipzen A."/>
            <person name="Tritt A."/>
            <person name="Sun H."/>
            <person name="Haridas S."/>
            <person name="LaButti K."/>
            <person name="Ohm R.A."/>
            <person name="Kues U."/>
            <person name="Blanchette R.A."/>
            <person name="Grigoriev I.V."/>
            <person name="Minto R.E."/>
            <person name="Hibbett D.S."/>
        </authorList>
    </citation>
    <scope>NUCLEOTIDE SEQUENCE [LARGE SCALE GENOMIC DNA]</scope>
    <source>
        <strain evidence="2 3">FP15055 ss-10</strain>
    </source>
</reference>